<reference evidence="1 2" key="1">
    <citation type="submission" date="2018-05" db="EMBL/GenBank/DDBJ databases">
        <authorList>
            <person name="Goeker M."/>
            <person name="Huntemann M."/>
            <person name="Clum A."/>
            <person name="Pillay M."/>
            <person name="Palaniappan K."/>
            <person name="Varghese N."/>
            <person name="Mikhailova N."/>
            <person name="Stamatis D."/>
            <person name="Reddy T."/>
            <person name="Daum C."/>
            <person name="Shapiro N."/>
            <person name="Ivanova N."/>
            <person name="Kyrpides N."/>
            <person name="Woyke T."/>
        </authorList>
    </citation>
    <scope>NUCLEOTIDE SEQUENCE [LARGE SCALE GENOMIC DNA]</scope>
    <source>
        <strain evidence="1 2">DSM 26524</strain>
    </source>
</reference>
<name>A0AB73T326_9FIRM</name>
<dbReference type="InterPro" id="IPR035895">
    <property type="entry name" value="HPr-like_sf"/>
</dbReference>
<comment type="caution">
    <text evidence="1">The sequence shown here is derived from an EMBL/GenBank/DDBJ whole genome shotgun (WGS) entry which is preliminary data.</text>
</comment>
<gene>
    <name evidence="1" type="ORF">C7383_108153</name>
</gene>
<dbReference type="EMBL" id="QGGY01000008">
    <property type="protein sequence ID" value="PWJ74723.1"/>
    <property type="molecule type" value="Genomic_DNA"/>
</dbReference>
<protein>
    <recommendedName>
        <fullName evidence="3">HPr family phosphocarrier protein</fullName>
    </recommendedName>
</protein>
<dbReference type="Proteomes" id="UP000245412">
    <property type="component" value="Unassembled WGS sequence"/>
</dbReference>
<accession>A0AB73T326</accession>
<organism evidence="1 2">
    <name type="scientific">Murimonas intestini</name>
    <dbReference type="NCBI Taxonomy" id="1337051"/>
    <lineage>
        <taxon>Bacteria</taxon>
        <taxon>Bacillati</taxon>
        <taxon>Bacillota</taxon>
        <taxon>Clostridia</taxon>
        <taxon>Lachnospirales</taxon>
        <taxon>Lachnospiraceae</taxon>
        <taxon>Murimonas</taxon>
    </lineage>
</organism>
<keyword evidence="2" id="KW-1185">Reference proteome</keyword>
<evidence type="ECO:0008006" key="3">
    <source>
        <dbReference type="Google" id="ProtNLM"/>
    </source>
</evidence>
<dbReference type="AlphaFoldDB" id="A0AB73T326"/>
<dbReference type="SUPFAM" id="SSF55594">
    <property type="entry name" value="HPr-like"/>
    <property type="match status" value="1"/>
</dbReference>
<evidence type="ECO:0000313" key="2">
    <source>
        <dbReference type="Proteomes" id="UP000245412"/>
    </source>
</evidence>
<dbReference type="RefSeq" id="WP_109627425.1">
    <property type="nucleotide sequence ID" value="NZ_CABJAT010000003.1"/>
</dbReference>
<proteinExistence type="predicted"/>
<evidence type="ECO:0000313" key="1">
    <source>
        <dbReference type="EMBL" id="PWJ74723.1"/>
    </source>
</evidence>
<sequence>MKTIYINLHTTNEAQKFVEDVSLMEGDFDLCSGRFTVDAKSLKDVLNLGLSSPLKLMVPEGTELKIFEKYKQQ</sequence>